<name>A0ABR2L3K3_9EUKA</name>
<dbReference type="Proteomes" id="UP001470230">
    <property type="component" value="Unassembled WGS sequence"/>
</dbReference>
<keyword evidence="4" id="KW-0150">Chloroplast</keyword>
<sequence>MPTDKVTVLLAGDTGTGKSSFGNYYLGVNVFQASDSINPVTLEAIPRSNRIGDCIRTVIDTEGLNDGQSINAVQIQNLAHTVKNYEDKIHAIVVVLNGQYDRFSQGVKDIIKFAYNSFGTKDALNNICVVFTKCYDTRRPDRQTKNRDYKQAVRSYLSEVSGAPIEEVPEVPIFFVDCYPDEDNTDSQENLTQFHGWVCSRNPLDPIHFREANYREDYVEETRTRVSKGFVTRGDTTYELFEDQKRTKIIPNNKDPARYTDWICTRSFEEAVKKVIFEKKNNVDLGYKYSNDGSIRYKVHVDQERKIVRDLRTGKDIETTPWYNSSEERKTEAGRYIRREETRNRKFEKKEVEHHNGHGFFGGRSHTHYKIFHTSWVEKKTITTDYDGRTSETDWCIVSGSQRTQQVGGGEEGGHTCAYEKEI</sequence>
<dbReference type="PANTHER" id="PTHR10903:SF135">
    <property type="entry name" value="TRANSLOCASE OF CHLOROPLAST 120, CHLOROPLASTIC-RELATED"/>
    <property type="match status" value="1"/>
</dbReference>
<evidence type="ECO:0000256" key="16">
    <source>
        <dbReference type="ARBA" id="ARBA00024013"/>
    </source>
</evidence>
<keyword evidence="8" id="KW-0547">Nucleotide-binding</keyword>
<dbReference type="EMBL" id="JAPFFF010000002">
    <property type="protein sequence ID" value="KAK8897762.1"/>
    <property type="molecule type" value="Genomic_DNA"/>
</dbReference>
<dbReference type="Pfam" id="PF04548">
    <property type="entry name" value="AIG1"/>
    <property type="match status" value="1"/>
</dbReference>
<evidence type="ECO:0000256" key="12">
    <source>
        <dbReference type="ARBA" id="ARBA00022927"/>
    </source>
</evidence>
<keyword evidence="13" id="KW-1133">Transmembrane helix</keyword>
<evidence type="ECO:0000256" key="10">
    <source>
        <dbReference type="ARBA" id="ARBA00022805"/>
    </source>
</evidence>
<proteinExistence type="predicted"/>
<comment type="subcellular location">
    <subcellularLocation>
        <location evidence="2">Membrane</location>
        <topology evidence="2">Single-pass membrane protein</topology>
    </subcellularLocation>
    <subcellularLocation>
        <location evidence="16">Plastid</location>
        <location evidence="16">Chloroplast outer membrane</location>
    </subcellularLocation>
</comment>
<evidence type="ECO:0000313" key="18">
    <source>
        <dbReference type="EMBL" id="KAK8897762.1"/>
    </source>
</evidence>
<dbReference type="InterPro" id="IPR006703">
    <property type="entry name" value="G_AIG1"/>
</dbReference>
<keyword evidence="5" id="KW-0934">Plastid</keyword>
<evidence type="ECO:0000256" key="7">
    <source>
        <dbReference type="ARBA" id="ARBA00022723"/>
    </source>
</evidence>
<evidence type="ECO:0000256" key="5">
    <source>
        <dbReference type="ARBA" id="ARBA00022640"/>
    </source>
</evidence>
<keyword evidence="7" id="KW-0479">Metal-binding</keyword>
<dbReference type="PROSITE" id="PS00675">
    <property type="entry name" value="SIGMA54_INTERACT_1"/>
    <property type="match status" value="1"/>
</dbReference>
<comment type="cofactor">
    <cofactor evidence="1">
        <name>Mg(2+)</name>
        <dbReference type="ChEBI" id="CHEBI:18420"/>
    </cofactor>
</comment>
<evidence type="ECO:0000256" key="11">
    <source>
        <dbReference type="ARBA" id="ARBA00022842"/>
    </source>
</evidence>
<keyword evidence="14" id="KW-0342">GTP-binding</keyword>
<evidence type="ECO:0000313" key="19">
    <source>
        <dbReference type="Proteomes" id="UP001470230"/>
    </source>
</evidence>
<keyword evidence="9" id="KW-0378">Hydrolase</keyword>
<dbReference type="InterPro" id="IPR025662">
    <property type="entry name" value="Sigma_54_int_dom_ATP-bd_1"/>
</dbReference>
<organism evidence="18 19">
    <name type="scientific">Tritrichomonas musculus</name>
    <dbReference type="NCBI Taxonomy" id="1915356"/>
    <lineage>
        <taxon>Eukaryota</taxon>
        <taxon>Metamonada</taxon>
        <taxon>Parabasalia</taxon>
        <taxon>Tritrichomonadida</taxon>
        <taxon>Tritrichomonadidae</taxon>
        <taxon>Tritrichomonas</taxon>
    </lineage>
</organism>
<keyword evidence="15" id="KW-0472">Membrane</keyword>
<evidence type="ECO:0000256" key="3">
    <source>
        <dbReference type="ARBA" id="ARBA00022448"/>
    </source>
</evidence>
<dbReference type="InterPro" id="IPR045058">
    <property type="entry name" value="GIMA/IAN/Toc"/>
</dbReference>
<evidence type="ECO:0000256" key="4">
    <source>
        <dbReference type="ARBA" id="ARBA00022528"/>
    </source>
</evidence>
<comment type="caution">
    <text evidence="18">The sequence shown here is derived from an EMBL/GenBank/DDBJ whole genome shotgun (WGS) entry which is preliminary data.</text>
</comment>
<dbReference type="InterPro" id="IPR027417">
    <property type="entry name" value="P-loop_NTPase"/>
</dbReference>
<keyword evidence="19" id="KW-1185">Reference proteome</keyword>
<evidence type="ECO:0000256" key="13">
    <source>
        <dbReference type="ARBA" id="ARBA00022989"/>
    </source>
</evidence>
<keyword evidence="10" id="KW-1002">Plastid outer membrane</keyword>
<keyword evidence="12" id="KW-0653">Protein transport</keyword>
<evidence type="ECO:0000256" key="15">
    <source>
        <dbReference type="ARBA" id="ARBA00023136"/>
    </source>
</evidence>
<evidence type="ECO:0000256" key="1">
    <source>
        <dbReference type="ARBA" id="ARBA00001946"/>
    </source>
</evidence>
<evidence type="ECO:0000256" key="9">
    <source>
        <dbReference type="ARBA" id="ARBA00022801"/>
    </source>
</evidence>
<protein>
    <recommendedName>
        <fullName evidence="17">AIG1-type G domain-containing protein</fullName>
    </recommendedName>
</protein>
<evidence type="ECO:0000256" key="8">
    <source>
        <dbReference type="ARBA" id="ARBA00022741"/>
    </source>
</evidence>
<evidence type="ECO:0000256" key="2">
    <source>
        <dbReference type="ARBA" id="ARBA00004167"/>
    </source>
</evidence>
<keyword evidence="11" id="KW-0460">Magnesium</keyword>
<dbReference type="Gene3D" id="3.40.50.300">
    <property type="entry name" value="P-loop containing nucleotide triphosphate hydrolases"/>
    <property type="match status" value="1"/>
</dbReference>
<accession>A0ABR2L3K3</accession>
<evidence type="ECO:0000256" key="14">
    <source>
        <dbReference type="ARBA" id="ARBA00023134"/>
    </source>
</evidence>
<keyword evidence="6" id="KW-0812">Transmembrane</keyword>
<feature type="domain" description="AIG1-type G" evidence="17">
    <location>
        <begin position="7"/>
        <end position="136"/>
    </location>
</feature>
<evidence type="ECO:0000256" key="6">
    <source>
        <dbReference type="ARBA" id="ARBA00022692"/>
    </source>
</evidence>
<keyword evidence="3" id="KW-0813">Transport</keyword>
<gene>
    <name evidence="18" type="ORF">M9Y10_015728</name>
</gene>
<evidence type="ECO:0000259" key="17">
    <source>
        <dbReference type="Pfam" id="PF04548"/>
    </source>
</evidence>
<dbReference type="PANTHER" id="PTHR10903">
    <property type="entry name" value="GTPASE, IMAP FAMILY MEMBER-RELATED"/>
    <property type="match status" value="1"/>
</dbReference>
<reference evidence="18 19" key="1">
    <citation type="submission" date="2024-04" db="EMBL/GenBank/DDBJ databases">
        <title>Tritrichomonas musculus Genome.</title>
        <authorList>
            <person name="Alves-Ferreira E."/>
            <person name="Grigg M."/>
            <person name="Lorenzi H."/>
            <person name="Galac M."/>
        </authorList>
    </citation>
    <scope>NUCLEOTIDE SEQUENCE [LARGE SCALE GENOMIC DNA]</scope>
    <source>
        <strain evidence="18 19">EAF2021</strain>
    </source>
</reference>
<dbReference type="SUPFAM" id="SSF52540">
    <property type="entry name" value="P-loop containing nucleoside triphosphate hydrolases"/>
    <property type="match status" value="1"/>
</dbReference>